<accession>A0A7J5AG17</accession>
<evidence type="ECO:0000313" key="1">
    <source>
        <dbReference type="EMBL" id="KAB1155939.1"/>
    </source>
</evidence>
<comment type="caution">
    <text evidence="1">The sequence shown here is derived from an EMBL/GenBank/DDBJ whole genome shotgun (WGS) entry which is preliminary data.</text>
</comment>
<name>A0A7J5AG17_9FLAO</name>
<organism evidence="1 2">
    <name type="scientific">Tenacibaculum aiptasiae</name>
    <dbReference type="NCBI Taxonomy" id="426481"/>
    <lineage>
        <taxon>Bacteria</taxon>
        <taxon>Pseudomonadati</taxon>
        <taxon>Bacteroidota</taxon>
        <taxon>Flavobacteriia</taxon>
        <taxon>Flavobacteriales</taxon>
        <taxon>Flavobacteriaceae</taxon>
        <taxon>Tenacibaculum</taxon>
    </lineage>
</organism>
<dbReference type="AlphaFoldDB" id="A0A7J5AG17"/>
<dbReference type="EMBL" id="WAAU01000021">
    <property type="protein sequence ID" value="KAB1155939.1"/>
    <property type="molecule type" value="Genomic_DNA"/>
</dbReference>
<sequence length="152" mass="17731">MIKSNPFRKLEEAWEKTEKGVKLKYPIFHHDPNIPDDPIIKRTIEEVIVDIDFWGWEGNKNDRIVDSTGKVFIAKFEKKNGHTLFIIPTEFQSGVFPDEVERTMDIEEIKGLMISGIERNAIRIKGDKDNLKKEISSMNSIEEILNTYAKYF</sequence>
<reference evidence="1 2" key="1">
    <citation type="submission" date="2019-09" db="EMBL/GenBank/DDBJ databases">
        <authorList>
            <person name="Cao W.R."/>
        </authorList>
    </citation>
    <scope>NUCLEOTIDE SEQUENCE [LARGE SCALE GENOMIC DNA]</scope>
    <source>
        <strain evidence="2">a4</strain>
    </source>
</reference>
<proteinExistence type="predicted"/>
<keyword evidence="2" id="KW-1185">Reference proteome</keyword>
<dbReference type="OrthoDB" id="9836326at2"/>
<evidence type="ECO:0000313" key="2">
    <source>
        <dbReference type="Proteomes" id="UP000467305"/>
    </source>
</evidence>
<protein>
    <submittedName>
        <fullName evidence="1">Uncharacterized protein</fullName>
    </submittedName>
</protein>
<dbReference type="Proteomes" id="UP000467305">
    <property type="component" value="Unassembled WGS sequence"/>
</dbReference>
<dbReference type="RefSeq" id="WP_150900228.1">
    <property type="nucleotide sequence ID" value="NZ_WAAU01000021.1"/>
</dbReference>
<gene>
    <name evidence="1" type="ORF">F7018_11560</name>
</gene>